<keyword evidence="9" id="KW-0966">Cell projection</keyword>
<feature type="domain" description="Flagellar assembly protein FliH/Type III secretion system HrpE" evidence="8">
    <location>
        <begin position="124"/>
        <end position="245"/>
    </location>
</feature>
<protein>
    <recommendedName>
        <fullName evidence="3">Flagellar assembly protein FliH</fullName>
    </recommendedName>
</protein>
<evidence type="ECO:0000313" key="10">
    <source>
        <dbReference type="Proteomes" id="UP000184339"/>
    </source>
</evidence>
<dbReference type="GO" id="GO:0005829">
    <property type="term" value="C:cytosol"/>
    <property type="evidence" value="ECO:0007669"/>
    <property type="project" value="TreeGrafter"/>
</dbReference>
<evidence type="ECO:0000313" key="9">
    <source>
        <dbReference type="EMBL" id="SHN18008.1"/>
    </source>
</evidence>
<name>A0A1M7PLA9_9BURK</name>
<keyword evidence="7" id="KW-1006">Bacterial flagellum protein export</keyword>
<evidence type="ECO:0000256" key="2">
    <source>
        <dbReference type="ARBA" id="ARBA00006602"/>
    </source>
</evidence>
<dbReference type="PANTHER" id="PTHR34982:SF1">
    <property type="entry name" value="FLAGELLAR ASSEMBLY PROTEIN FLIH"/>
    <property type="match status" value="1"/>
</dbReference>
<comment type="similarity">
    <text evidence="2">Belongs to the FliH family.</text>
</comment>
<keyword evidence="10" id="KW-1185">Reference proteome</keyword>
<dbReference type="EMBL" id="FRCX01000005">
    <property type="protein sequence ID" value="SHN18008.1"/>
    <property type="molecule type" value="Genomic_DNA"/>
</dbReference>
<comment type="function">
    <text evidence="1">Needed for flagellar regrowth and assembly.</text>
</comment>
<evidence type="ECO:0000256" key="3">
    <source>
        <dbReference type="ARBA" id="ARBA00016507"/>
    </source>
</evidence>
<accession>A0A1M7PLA9</accession>
<keyword evidence="6" id="KW-0653">Protein transport</keyword>
<keyword evidence="4" id="KW-0813">Transport</keyword>
<dbReference type="InterPro" id="IPR051472">
    <property type="entry name" value="T3SS_Stator/FliH"/>
</dbReference>
<dbReference type="RefSeq" id="WP_072784953.1">
    <property type="nucleotide sequence ID" value="NZ_FRCX01000005.1"/>
</dbReference>
<evidence type="ECO:0000256" key="6">
    <source>
        <dbReference type="ARBA" id="ARBA00022927"/>
    </source>
</evidence>
<dbReference type="Proteomes" id="UP000184339">
    <property type="component" value="Unassembled WGS sequence"/>
</dbReference>
<reference evidence="10" key="1">
    <citation type="submission" date="2016-11" db="EMBL/GenBank/DDBJ databases">
        <authorList>
            <person name="Varghese N."/>
            <person name="Submissions S."/>
        </authorList>
    </citation>
    <scope>NUCLEOTIDE SEQUENCE [LARGE SCALE GENOMIC DNA]</scope>
    <source>
        <strain evidence="10">Sac-22</strain>
    </source>
</reference>
<keyword evidence="9" id="KW-0969">Cilium</keyword>
<evidence type="ECO:0000256" key="4">
    <source>
        <dbReference type="ARBA" id="ARBA00022448"/>
    </source>
</evidence>
<dbReference type="InterPro" id="IPR018035">
    <property type="entry name" value="Flagellar_FliH/T3SS_HrpE"/>
</dbReference>
<organism evidence="9 10">
    <name type="scientific">Duganella sacchari</name>
    <dbReference type="NCBI Taxonomy" id="551987"/>
    <lineage>
        <taxon>Bacteria</taxon>
        <taxon>Pseudomonadati</taxon>
        <taxon>Pseudomonadota</taxon>
        <taxon>Betaproteobacteria</taxon>
        <taxon>Burkholderiales</taxon>
        <taxon>Oxalobacteraceae</taxon>
        <taxon>Telluria group</taxon>
        <taxon>Duganella</taxon>
    </lineage>
</organism>
<keyword evidence="9" id="KW-0282">Flagellum</keyword>
<dbReference type="GO" id="GO:0015031">
    <property type="term" value="P:protein transport"/>
    <property type="evidence" value="ECO:0007669"/>
    <property type="project" value="UniProtKB-KW"/>
</dbReference>
<evidence type="ECO:0000259" key="8">
    <source>
        <dbReference type="Pfam" id="PF02108"/>
    </source>
</evidence>
<keyword evidence="5" id="KW-1005">Bacterial flagellum biogenesis</keyword>
<evidence type="ECO:0000256" key="5">
    <source>
        <dbReference type="ARBA" id="ARBA00022795"/>
    </source>
</evidence>
<evidence type="ECO:0000256" key="7">
    <source>
        <dbReference type="ARBA" id="ARBA00023225"/>
    </source>
</evidence>
<dbReference type="Pfam" id="PF02108">
    <property type="entry name" value="FliH"/>
    <property type="match status" value="1"/>
</dbReference>
<proteinExistence type="inferred from homology"/>
<dbReference type="STRING" id="551987.SAMN05192549_105190"/>
<dbReference type="GO" id="GO:0044781">
    <property type="term" value="P:bacterial-type flagellum organization"/>
    <property type="evidence" value="ECO:0007669"/>
    <property type="project" value="UniProtKB-KW"/>
</dbReference>
<evidence type="ECO:0000256" key="1">
    <source>
        <dbReference type="ARBA" id="ARBA00003041"/>
    </source>
</evidence>
<gene>
    <name evidence="9" type="ORF">SAMN05192549_105190</name>
</gene>
<dbReference type="PANTHER" id="PTHR34982">
    <property type="entry name" value="YOP PROTEINS TRANSLOCATION PROTEIN L"/>
    <property type="match status" value="1"/>
</dbReference>
<dbReference type="AlphaFoldDB" id="A0A1M7PLA9"/>
<sequence>MIKASHLDDSLVVLRDITLGMRPHVLPRPTAKAAVSAVAPAAVPAAATGSAPLPAPAPAPAQLSAAEETRLHERFKQGHAKGWLEGQMAERKAAETRDKSAAYQQGLEQGREAARQAARAEVEQRIAALDALLRTIPEQLAARVADAEDDMVALCFEAVCQMAGSAAATPDGLRQLLRQAAARLRTQRGLTVHLHADDLAMLAADPQGAGIDGVQLVADPQVKLGGAILRAQQGSLDARLEAQLALLKDLLMQQRRAHAQAIDSQPEVQA</sequence>